<protein>
    <recommendedName>
        <fullName evidence="3">Chemotaxis protein</fullName>
    </recommendedName>
</protein>
<evidence type="ECO:0008006" key="3">
    <source>
        <dbReference type="Google" id="ProtNLM"/>
    </source>
</evidence>
<sequence length="82" mass="8867">KTLASGQKKILDLNWSVMTNGAGEISRILLCLRDVTELRALARSAQAQARELTIIGEILGVQQEKFHEFIEGANGFVAANAA</sequence>
<gene>
    <name evidence="1" type="ORF">Q6294_32460</name>
</gene>
<dbReference type="AlphaFoldDB" id="A0AAW8AKA5"/>
<feature type="non-terminal residue" evidence="1">
    <location>
        <position position="1"/>
    </location>
</feature>
<feature type="non-terminal residue" evidence="1">
    <location>
        <position position="82"/>
    </location>
</feature>
<evidence type="ECO:0000313" key="2">
    <source>
        <dbReference type="Proteomes" id="UP001244490"/>
    </source>
</evidence>
<dbReference type="RefSeq" id="WP_305202684.1">
    <property type="nucleotide sequence ID" value="NZ_JAUUIA010001044.1"/>
</dbReference>
<proteinExistence type="predicted"/>
<dbReference type="EMBL" id="JAUUIA010001044">
    <property type="protein sequence ID" value="MDP0971656.1"/>
    <property type="molecule type" value="Genomic_DNA"/>
</dbReference>
<organism evidence="1 2">
    <name type="scientific">Klebsiella pneumoniae</name>
    <dbReference type="NCBI Taxonomy" id="573"/>
    <lineage>
        <taxon>Bacteria</taxon>
        <taxon>Pseudomonadati</taxon>
        <taxon>Pseudomonadota</taxon>
        <taxon>Gammaproteobacteria</taxon>
        <taxon>Enterobacterales</taxon>
        <taxon>Enterobacteriaceae</taxon>
        <taxon>Klebsiella/Raoultella group</taxon>
        <taxon>Klebsiella</taxon>
        <taxon>Klebsiella pneumoniae complex</taxon>
    </lineage>
</organism>
<name>A0AAW8AKA5_KLEPN</name>
<comment type="caution">
    <text evidence="1">The sequence shown here is derived from an EMBL/GenBank/DDBJ whole genome shotgun (WGS) entry which is preliminary data.</text>
</comment>
<reference evidence="1" key="1">
    <citation type="submission" date="2023-07" db="EMBL/GenBank/DDBJ databases">
        <authorList>
            <person name="Peng Z."/>
        </authorList>
    </citation>
    <scope>NUCLEOTIDE SEQUENCE</scope>
    <source>
        <strain evidence="1">KP219</strain>
    </source>
</reference>
<dbReference type="Proteomes" id="UP001244490">
    <property type="component" value="Unassembled WGS sequence"/>
</dbReference>
<evidence type="ECO:0000313" key="1">
    <source>
        <dbReference type="EMBL" id="MDP0971656.1"/>
    </source>
</evidence>
<accession>A0AAW8AKA5</accession>